<organism evidence="3 4">
    <name type="scientific">Jeotgalibacillus alimentarius</name>
    <dbReference type="NCBI Taxonomy" id="135826"/>
    <lineage>
        <taxon>Bacteria</taxon>
        <taxon>Bacillati</taxon>
        <taxon>Bacillota</taxon>
        <taxon>Bacilli</taxon>
        <taxon>Bacillales</taxon>
        <taxon>Caryophanaceae</taxon>
        <taxon>Jeotgalibacillus</taxon>
    </lineage>
</organism>
<dbReference type="InterPro" id="IPR018723">
    <property type="entry name" value="DUF2254_membrane"/>
</dbReference>
<evidence type="ECO:0000256" key="2">
    <source>
        <dbReference type="SAM" id="Phobius"/>
    </source>
</evidence>
<dbReference type="EMBL" id="JXRQ01000029">
    <property type="protein sequence ID" value="KIL43334.1"/>
    <property type="molecule type" value="Genomic_DNA"/>
</dbReference>
<feature type="transmembrane region" description="Helical" evidence="2">
    <location>
        <begin position="57"/>
        <end position="81"/>
    </location>
</feature>
<keyword evidence="2" id="KW-0472">Membrane</keyword>
<protein>
    <recommendedName>
        <fullName evidence="5">DUF2254 domain-containing protein</fullName>
    </recommendedName>
</protein>
<dbReference type="PATRIC" id="fig|135826.4.peg.3020"/>
<name>A0A0C2RNH7_9BACL</name>
<keyword evidence="4" id="KW-1185">Reference proteome</keyword>
<feature type="transmembrane region" description="Helical" evidence="2">
    <location>
        <begin position="101"/>
        <end position="121"/>
    </location>
</feature>
<evidence type="ECO:0000256" key="1">
    <source>
        <dbReference type="ARBA" id="ARBA00022679"/>
    </source>
</evidence>
<dbReference type="GO" id="GO:0016763">
    <property type="term" value="F:pentosyltransferase activity"/>
    <property type="evidence" value="ECO:0007669"/>
    <property type="project" value="InterPro"/>
</dbReference>
<gene>
    <name evidence="3" type="ORF">KP77_30400</name>
</gene>
<feature type="transmembrane region" description="Helical" evidence="2">
    <location>
        <begin position="133"/>
        <end position="154"/>
    </location>
</feature>
<evidence type="ECO:0008006" key="5">
    <source>
        <dbReference type="Google" id="ProtNLM"/>
    </source>
</evidence>
<proteinExistence type="predicted"/>
<evidence type="ECO:0000313" key="4">
    <source>
        <dbReference type="Proteomes" id="UP000031950"/>
    </source>
</evidence>
<reference evidence="3 4" key="1">
    <citation type="submission" date="2015-01" db="EMBL/GenBank/DDBJ databases">
        <title>Genome sequence of Jeotgalibacillus alimentarius.</title>
        <authorList>
            <person name="Goh K.M."/>
            <person name="Chan K.-G."/>
            <person name="Yaakop A.S."/>
            <person name="Ee R."/>
            <person name="Gan H.M."/>
            <person name="Chan C.S."/>
        </authorList>
    </citation>
    <scope>NUCLEOTIDE SEQUENCE [LARGE SCALE GENOMIC DNA]</scope>
    <source>
        <strain evidence="3 4">YKJ-13</strain>
    </source>
</reference>
<dbReference type="STRING" id="135826.KP77_30400"/>
<accession>A0A0C2RNH7</accession>
<dbReference type="AlphaFoldDB" id="A0A0C2RNH7"/>
<dbReference type="Proteomes" id="UP000031950">
    <property type="component" value="Unassembled WGS sequence"/>
</dbReference>
<dbReference type="InterPro" id="IPR036566">
    <property type="entry name" value="PYNP-like_C_sf"/>
</dbReference>
<keyword evidence="2" id="KW-0812">Transmembrane</keyword>
<comment type="caution">
    <text evidence="3">The sequence shown here is derived from an EMBL/GenBank/DDBJ whole genome shotgun (WGS) entry which is preliminary data.</text>
</comment>
<feature type="transmembrane region" description="Helical" evidence="2">
    <location>
        <begin position="12"/>
        <end position="37"/>
    </location>
</feature>
<dbReference type="SUPFAM" id="SSF54680">
    <property type="entry name" value="Pyrimidine nucleoside phosphorylase C-terminal domain"/>
    <property type="match status" value="1"/>
</dbReference>
<keyword evidence="2" id="KW-1133">Transmembrane helix</keyword>
<evidence type="ECO:0000313" key="3">
    <source>
        <dbReference type="EMBL" id="KIL43334.1"/>
    </source>
</evidence>
<dbReference type="Pfam" id="PF10011">
    <property type="entry name" value="DUF2254"/>
    <property type="match status" value="1"/>
</dbReference>
<keyword evidence="1" id="KW-0808">Transferase</keyword>
<dbReference type="OrthoDB" id="2955631at2"/>
<dbReference type="RefSeq" id="WP_041123565.1">
    <property type="nucleotide sequence ID" value="NZ_JXRQ01000029.1"/>
</dbReference>
<dbReference type="GO" id="GO:0006213">
    <property type="term" value="P:pyrimidine nucleoside metabolic process"/>
    <property type="evidence" value="ECO:0007669"/>
    <property type="project" value="InterPro"/>
</dbReference>
<sequence>MKKWWISLNDKVWLSPAIYSLLAVGLAAAVGYFDIYYGGTISDMPAIFYTEIDLAQAILTALITALLTMTTFTFSTIMVVLTTYASKYSPKTIKNFITDPLTLRVLGVFMGGFIYSTLSMLFMRDSFSEDPVIAGVVGVLIAIICLIFFAIFIHHVATEIQASRLVERLANDTDEVTAYYFQFMQKENVSLEHTDENWHPGETFYQVPAHSYGYVQYVDLDQLAKKAAEYEVEIEVNVPLGEYVHKATPLLTVYVRPERLPEVRDLPLTDSFLIGNERDVRQDPVFAIQKMVEIALRAISPGINDPNTANDSIRHIGRLLGNMSQFPVRPILMTDQKGQGIVKITLPSFRDILYKTFFQLRHYGKEDVSVLTAMLEAIAFARENAPRQHLKDLRDIASYVIEEAALEQMPAMDREWINQKLQAVERITERGEI</sequence>